<organism evidence="2 3">
    <name type="scientific">Teladorsagia circumcincta</name>
    <name type="common">Brown stomach worm</name>
    <name type="synonym">Ostertagia circumcincta</name>
    <dbReference type="NCBI Taxonomy" id="45464"/>
    <lineage>
        <taxon>Eukaryota</taxon>
        <taxon>Metazoa</taxon>
        <taxon>Ecdysozoa</taxon>
        <taxon>Nematoda</taxon>
        <taxon>Chromadorea</taxon>
        <taxon>Rhabditida</taxon>
        <taxon>Rhabditina</taxon>
        <taxon>Rhabditomorpha</taxon>
        <taxon>Strongyloidea</taxon>
        <taxon>Trichostrongylidae</taxon>
        <taxon>Teladorsagia</taxon>
    </lineage>
</organism>
<keyword evidence="3" id="KW-1185">Reference proteome</keyword>
<gene>
    <name evidence="2" type="ORF">TELCIR_20884</name>
</gene>
<feature type="non-terminal residue" evidence="2">
    <location>
        <position position="82"/>
    </location>
</feature>
<accession>A0A2G9TIA8</accession>
<dbReference type="AlphaFoldDB" id="A0A2G9TIA8"/>
<dbReference type="PANTHER" id="PTHR24098">
    <property type="entry name" value="OUTER SEGMENT 5"/>
    <property type="match status" value="1"/>
</dbReference>
<dbReference type="PANTHER" id="PTHR24098:SF0">
    <property type="entry name" value="OUTER SEGMENT 5"/>
    <property type="match status" value="1"/>
</dbReference>
<dbReference type="Proteomes" id="UP000230423">
    <property type="component" value="Unassembled WGS sequence"/>
</dbReference>
<dbReference type="EMBL" id="KZ364277">
    <property type="protein sequence ID" value="PIO57696.1"/>
    <property type="molecule type" value="Genomic_DNA"/>
</dbReference>
<protein>
    <recommendedName>
        <fullName evidence="1">IFT80 second beta-propeller domain-containing protein</fullName>
    </recommendedName>
</protein>
<dbReference type="GO" id="GO:0030992">
    <property type="term" value="C:intraciliary transport particle B"/>
    <property type="evidence" value="ECO:0007669"/>
    <property type="project" value="TreeGrafter"/>
</dbReference>
<feature type="non-terminal residue" evidence="2">
    <location>
        <position position="1"/>
    </location>
</feature>
<name>A0A2G9TIA8_TELCI</name>
<evidence type="ECO:0000259" key="1">
    <source>
        <dbReference type="Pfam" id="PF23335"/>
    </source>
</evidence>
<dbReference type="OrthoDB" id="408728at2759"/>
<sequence>IWPAVEIAFVDRSLLERSVMEKPVSGLGKFPVLRSFTGSTITLRRSDGSVITTIVPPFASSLLRYVSQSKWDQAIRLCRQVK</sequence>
<reference evidence="2 3" key="1">
    <citation type="submission" date="2015-09" db="EMBL/GenBank/DDBJ databases">
        <title>Draft genome of the parasitic nematode Teladorsagia circumcincta isolate WARC Sus (inbred).</title>
        <authorList>
            <person name="Mitreva M."/>
        </authorList>
    </citation>
    <scope>NUCLEOTIDE SEQUENCE [LARGE SCALE GENOMIC DNA]</scope>
    <source>
        <strain evidence="2 3">S</strain>
    </source>
</reference>
<evidence type="ECO:0000313" key="2">
    <source>
        <dbReference type="EMBL" id="PIO57696.1"/>
    </source>
</evidence>
<feature type="domain" description="IFT80 second beta-propeller" evidence="1">
    <location>
        <begin position="1"/>
        <end position="58"/>
    </location>
</feature>
<dbReference type="InterPro" id="IPR056456">
    <property type="entry name" value="Beta-prop_IFT80_2nd"/>
</dbReference>
<dbReference type="Pfam" id="PF23335">
    <property type="entry name" value="Beta-prop_IFT80_2nd"/>
    <property type="match status" value="1"/>
</dbReference>
<evidence type="ECO:0000313" key="3">
    <source>
        <dbReference type="Proteomes" id="UP000230423"/>
    </source>
</evidence>
<dbReference type="GO" id="GO:0005929">
    <property type="term" value="C:cilium"/>
    <property type="evidence" value="ECO:0007669"/>
    <property type="project" value="TreeGrafter"/>
</dbReference>
<proteinExistence type="predicted"/>
<dbReference type="GO" id="GO:0060271">
    <property type="term" value="P:cilium assembly"/>
    <property type="evidence" value="ECO:0007669"/>
    <property type="project" value="TreeGrafter"/>
</dbReference>